<dbReference type="EMBL" id="JBAMMX010000022">
    <property type="protein sequence ID" value="KAK6918081.1"/>
    <property type="molecule type" value="Genomic_DNA"/>
</dbReference>
<proteinExistence type="predicted"/>
<comment type="caution">
    <text evidence="1">The sequence shown here is derived from an EMBL/GenBank/DDBJ whole genome shotgun (WGS) entry which is preliminary data.</text>
</comment>
<organism evidence="1 2">
    <name type="scientific">Dillenia turbinata</name>
    <dbReference type="NCBI Taxonomy" id="194707"/>
    <lineage>
        <taxon>Eukaryota</taxon>
        <taxon>Viridiplantae</taxon>
        <taxon>Streptophyta</taxon>
        <taxon>Embryophyta</taxon>
        <taxon>Tracheophyta</taxon>
        <taxon>Spermatophyta</taxon>
        <taxon>Magnoliopsida</taxon>
        <taxon>eudicotyledons</taxon>
        <taxon>Gunneridae</taxon>
        <taxon>Pentapetalae</taxon>
        <taxon>Dilleniales</taxon>
        <taxon>Dilleniaceae</taxon>
        <taxon>Dillenia</taxon>
    </lineage>
</organism>
<accession>A0AAN8UU19</accession>
<sequence length="92" mass="9782">MKISTATSATPPFVSSISPPAMLLKAVEDGSQHKNRASALQHLRVLLALKACKFVSMASTARNSVDFEVYSPPPELLQILPAKSTIRGSDCG</sequence>
<evidence type="ECO:0000313" key="1">
    <source>
        <dbReference type="EMBL" id="KAK6918081.1"/>
    </source>
</evidence>
<keyword evidence="2" id="KW-1185">Reference proteome</keyword>
<dbReference type="Proteomes" id="UP001370490">
    <property type="component" value="Unassembled WGS sequence"/>
</dbReference>
<gene>
    <name evidence="1" type="ORF">RJ641_016503</name>
</gene>
<reference evidence="1 2" key="1">
    <citation type="submission" date="2023-12" db="EMBL/GenBank/DDBJ databases">
        <title>A high-quality genome assembly for Dillenia turbinata (Dilleniales).</title>
        <authorList>
            <person name="Chanderbali A."/>
        </authorList>
    </citation>
    <scope>NUCLEOTIDE SEQUENCE [LARGE SCALE GENOMIC DNA]</scope>
    <source>
        <strain evidence="1">LSX21</strain>
        <tissue evidence="1">Leaf</tissue>
    </source>
</reference>
<evidence type="ECO:0000313" key="2">
    <source>
        <dbReference type="Proteomes" id="UP001370490"/>
    </source>
</evidence>
<protein>
    <submittedName>
        <fullName evidence="1">Uncharacterized protein</fullName>
    </submittedName>
</protein>
<name>A0AAN8UU19_9MAGN</name>
<dbReference type="AlphaFoldDB" id="A0AAN8UU19"/>